<evidence type="ECO:0000259" key="2">
    <source>
        <dbReference type="Pfam" id="PF13231"/>
    </source>
</evidence>
<feature type="transmembrane region" description="Helical" evidence="1">
    <location>
        <begin position="310"/>
        <end position="331"/>
    </location>
</feature>
<evidence type="ECO:0000313" key="4">
    <source>
        <dbReference type="Proteomes" id="UP000031518"/>
    </source>
</evidence>
<keyword evidence="1" id="KW-1133">Transmembrane helix</keyword>
<protein>
    <submittedName>
        <fullName evidence="3">PMT family glycosyltransferase, 4-amino-4-deoxy-L-arabinose transferase</fullName>
    </submittedName>
</protein>
<feature type="transmembrane region" description="Helical" evidence="1">
    <location>
        <begin position="404"/>
        <end position="421"/>
    </location>
</feature>
<keyword evidence="1" id="KW-0472">Membrane</keyword>
<reference evidence="3 4" key="2">
    <citation type="submission" date="2015-01" db="EMBL/GenBank/DDBJ databases">
        <title>Complete genome sequence of Pyrinomonas methylaliphatogenes type strain K22T.</title>
        <authorList>
            <person name="Lee K.C.Y."/>
            <person name="Power J.F."/>
            <person name="Dunfield P.F."/>
            <person name="Morgan X.C."/>
            <person name="Huttenhower C."/>
            <person name="Stott M.B."/>
        </authorList>
    </citation>
    <scope>NUCLEOTIDE SEQUENCE [LARGE SCALE GENOMIC DNA]</scope>
    <source>
        <strain evidence="3 4">K22</strain>
    </source>
</reference>
<dbReference type="Pfam" id="PF13231">
    <property type="entry name" value="PMT_2"/>
    <property type="match status" value="1"/>
</dbReference>
<dbReference type="InterPro" id="IPR038731">
    <property type="entry name" value="RgtA/B/C-like"/>
</dbReference>
<accession>A0A0B6WVK2</accession>
<dbReference type="Proteomes" id="UP000031518">
    <property type="component" value="Unassembled WGS sequence"/>
</dbReference>
<keyword evidence="1" id="KW-0812">Transmembrane</keyword>
<feature type="transmembrane region" description="Helical" evidence="1">
    <location>
        <begin position="351"/>
        <end position="368"/>
    </location>
</feature>
<feature type="transmembrane region" description="Helical" evidence="1">
    <location>
        <begin position="55"/>
        <end position="72"/>
    </location>
</feature>
<feature type="transmembrane region" description="Helical" evidence="1">
    <location>
        <begin position="109"/>
        <end position="129"/>
    </location>
</feature>
<keyword evidence="3" id="KW-0808">Transferase</keyword>
<dbReference type="AlphaFoldDB" id="A0A0B6WVK2"/>
<reference evidence="3 4" key="1">
    <citation type="submission" date="2013-12" db="EMBL/GenBank/DDBJ databases">
        <authorList>
            <person name="Stott M."/>
        </authorList>
    </citation>
    <scope>NUCLEOTIDE SEQUENCE [LARGE SCALE GENOMIC DNA]</scope>
    <source>
        <strain evidence="3 4">K22</strain>
    </source>
</reference>
<feature type="transmembrane region" description="Helical" evidence="1">
    <location>
        <begin position="213"/>
        <end position="244"/>
    </location>
</feature>
<dbReference type="EMBL" id="CBXV010000004">
    <property type="protein sequence ID" value="CDM65096.1"/>
    <property type="molecule type" value="Genomic_DNA"/>
</dbReference>
<name>A0A0B6WVK2_9BACT</name>
<evidence type="ECO:0000256" key="1">
    <source>
        <dbReference type="SAM" id="Phobius"/>
    </source>
</evidence>
<dbReference type="GO" id="GO:0016740">
    <property type="term" value="F:transferase activity"/>
    <property type="evidence" value="ECO:0007669"/>
    <property type="project" value="UniProtKB-KW"/>
</dbReference>
<proteinExistence type="predicted"/>
<gene>
    <name evidence="3" type="ORF">PYK22_01094</name>
</gene>
<organism evidence="3 4">
    <name type="scientific">Pyrinomonas methylaliphatogenes</name>
    <dbReference type="NCBI Taxonomy" id="454194"/>
    <lineage>
        <taxon>Bacteria</taxon>
        <taxon>Pseudomonadati</taxon>
        <taxon>Acidobacteriota</taxon>
        <taxon>Blastocatellia</taxon>
        <taxon>Blastocatellales</taxon>
        <taxon>Pyrinomonadaceae</taxon>
        <taxon>Pyrinomonas</taxon>
    </lineage>
</organism>
<keyword evidence="4" id="KW-1185">Reference proteome</keyword>
<feature type="transmembrane region" description="Helical" evidence="1">
    <location>
        <begin position="78"/>
        <end position="97"/>
    </location>
</feature>
<feature type="transmembrane region" description="Helical" evidence="1">
    <location>
        <begin position="256"/>
        <end position="275"/>
    </location>
</feature>
<sequence length="461" mass="51063">MNALLALFLLVLGVVVSVFVPQYGPTAVMTGAVVACMAGYLVYQAGIDRRFLLQLFAAGILVRVAIGTIIFIENLQDFFGGDAITYDGFGYALLRVWQGEIQFKPEIDRFSAGGGWGMLYLVAIIYAIIGRNPLAIQFINAVIGSATAAVIYLCAYHIFRNIRVARLAAFAVAFFPSIILWSSQGLKDAPVVLSLALAMLATLKLGERWSVKYLIVLILSLFSIFSLRFYIFYMLIAAIAGSFIVGMRELDGKSVVRQFAIIICIGLAMTYLGVLRQAGQQLEKYGSLEAVQRSREDLARSARSGFAADVDVSTTSGAISVIPIGLVYLLFAPFPWQVGGPRQIITLPEMVVWWLAFPLVLLGGWFTIRYRLRQTLPILIFTTMLTLAYSVFQGNVGTAYRQRAQLLVFYFIFAAVGFIFLKEKAEERDRAAERAREAIMARRAARRALQRKYSSGSETSR</sequence>
<feature type="transmembrane region" description="Helical" evidence="1">
    <location>
        <begin position="167"/>
        <end position="183"/>
    </location>
</feature>
<evidence type="ECO:0000313" key="3">
    <source>
        <dbReference type="EMBL" id="CDM65096.1"/>
    </source>
</evidence>
<dbReference type="STRING" id="454194.PYK22_01094"/>
<feature type="domain" description="Glycosyltransferase RgtA/B/C/D-like" evidence="2">
    <location>
        <begin position="119"/>
        <end position="265"/>
    </location>
</feature>
<feature type="transmembrane region" description="Helical" evidence="1">
    <location>
        <begin position="27"/>
        <end position="43"/>
    </location>
</feature>
<feature type="transmembrane region" description="Helical" evidence="1">
    <location>
        <begin position="375"/>
        <end position="392"/>
    </location>
</feature>
<feature type="transmembrane region" description="Helical" evidence="1">
    <location>
        <begin position="135"/>
        <end position="155"/>
    </location>
</feature>